<gene>
    <name evidence="8" type="ORF">LTR97_012616</name>
</gene>
<feature type="domain" description="Zn(2)-C6 fungal-type" evidence="7">
    <location>
        <begin position="15"/>
        <end position="43"/>
    </location>
</feature>
<dbReference type="GO" id="GO:0008270">
    <property type="term" value="F:zinc ion binding"/>
    <property type="evidence" value="ECO:0007669"/>
    <property type="project" value="InterPro"/>
</dbReference>
<proteinExistence type="predicted"/>
<dbReference type="Pfam" id="PF11951">
    <property type="entry name" value="Fungal_trans_2"/>
    <property type="match status" value="1"/>
</dbReference>
<evidence type="ECO:0000256" key="1">
    <source>
        <dbReference type="ARBA" id="ARBA00022723"/>
    </source>
</evidence>
<dbReference type="CDD" id="cd00067">
    <property type="entry name" value="GAL4"/>
    <property type="match status" value="1"/>
</dbReference>
<keyword evidence="3" id="KW-0805">Transcription regulation</keyword>
<dbReference type="PROSITE" id="PS50048">
    <property type="entry name" value="ZN2_CY6_FUNGAL_2"/>
    <property type="match status" value="1"/>
</dbReference>
<evidence type="ECO:0000256" key="4">
    <source>
        <dbReference type="ARBA" id="ARBA00023125"/>
    </source>
</evidence>
<evidence type="ECO:0000256" key="5">
    <source>
        <dbReference type="ARBA" id="ARBA00023163"/>
    </source>
</evidence>
<dbReference type="AlphaFoldDB" id="A0AAN7VWJ0"/>
<dbReference type="PROSITE" id="PS00463">
    <property type="entry name" value="ZN2_CY6_FUNGAL_1"/>
    <property type="match status" value="1"/>
</dbReference>
<organism evidence="8 9">
    <name type="scientific">Elasticomyces elasticus</name>
    <dbReference type="NCBI Taxonomy" id="574655"/>
    <lineage>
        <taxon>Eukaryota</taxon>
        <taxon>Fungi</taxon>
        <taxon>Dikarya</taxon>
        <taxon>Ascomycota</taxon>
        <taxon>Pezizomycotina</taxon>
        <taxon>Dothideomycetes</taxon>
        <taxon>Dothideomycetidae</taxon>
        <taxon>Mycosphaerellales</taxon>
        <taxon>Teratosphaeriaceae</taxon>
        <taxon>Elasticomyces</taxon>
    </lineage>
</organism>
<dbReference type="PANTHER" id="PTHR36206:SF13">
    <property type="entry name" value="TRANSCRIPTIONAL REGULATORY PROTEIN MOC3"/>
    <property type="match status" value="1"/>
</dbReference>
<dbReference type="InterPro" id="IPR036864">
    <property type="entry name" value="Zn2-C6_fun-type_DNA-bd_sf"/>
</dbReference>
<dbReference type="SUPFAM" id="SSF57701">
    <property type="entry name" value="Zn2/Cys6 DNA-binding domain"/>
    <property type="match status" value="1"/>
</dbReference>
<evidence type="ECO:0000259" key="7">
    <source>
        <dbReference type="PROSITE" id="PS50048"/>
    </source>
</evidence>
<sequence length="470" mass="51775">MTGKKVATKSRTRSGCKTCRQRRIKCDETGPPCERCVSARRTCLGYDLFRITVGGSKTDQALVRTTELSPTARTKSCSREQSAFMSFQARSAGLTQDIFEDARLHSFFCQTAHTEPAVWHAIVALESAQTRDGGYAAKQYGKALAALRTKISTEKGNSNVSVVLLACLLFVPFELMQEGHDLARTHLHSGLELLAEVKEGRKHVMYGSSLVPEALKEAFETLDTKDSLFSMGPTKLRYESLETLLACEPSELENLEVCHRISAAAGASIRELRLHLGEHGTNMEFSVMQTKLCLGLAKWADALHALMWKSSDLATQQQIRMEMINMHLFGTPDWELAYDKQTEEFERCLALCRSYVSFSTTANGSPQIDRPATTAFSLNAGVIPALYFIALKCREPSVRHEAQGALLGTGPYREGWWEAQKAATVAATAIKMEEADIEPKCAADVPASNRLNTATVMRIWQGSKGSATMG</sequence>
<dbReference type="Pfam" id="PF00172">
    <property type="entry name" value="Zn_clus"/>
    <property type="match status" value="1"/>
</dbReference>
<comment type="caution">
    <text evidence="8">The sequence shown here is derived from an EMBL/GenBank/DDBJ whole genome shotgun (WGS) entry which is preliminary data.</text>
</comment>
<evidence type="ECO:0000256" key="6">
    <source>
        <dbReference type="ARBA" id="ARBA00023242"/>
    </source>
</evidence>
<dbReference type="PANTHER" id="PTHR36206">
    <property type="entry name" value="ASPERCRYPTIN BIOSYNTHESIS CLUSTER-SPECIFIC TRANSCRIPTION REGULATOR ATNN-RELATED"/>
    <property type="match status" value="1"/>
</dbReference>
<keyword evidence="1" id="KW-0479">Metal-binding</keyword>
<dbReference type="Gene3D" id="4.10.240.10">
    <property type="entry name" value="Zn(2)-C6 fungal-type DNA-binding domain"/>
    <property type="match status" value="1"/>
</dbReference>
<accession>A0AAN7VWJ0</accession>
<evidence type="ECO:0000256" key="2">
    <source>
        <dbReference type="ARBA" id="ARBA00022833"/>
    </source>
</evidence>
<dbReference type="InterPro" id="IPR021858">
    <property type="entry name" value="Fun_TF"/>
</dbReference>
<dbReference type="GO" id="GO:0000981">
    <property type="term" value="F:DNA-binding transcription factor activity, RNA polymerase II-specific"/>
    <property type="evidence" value="ECO:0007669"/>
    <property type="project" value="InterPro"/>
</dbReference>
<dbReference type="SMART" id="SM00066">
    <property type="entry name" value="GAL4"/>
    <property type="match status" value="1"/>
</dbReference>
<dbReference type="InterPro" id="IPR052360">
    <property type="entry name" value="Transcr_Regulatory_Proteins"/>
</dbReference>
<dbReference type="Proteomes" id="UP001310594">
    <property type="component" value="Unassembled WGS sequence"/>
</dbReference>
<protein>
    <recommendedName>
        <fullName evidence="7">Zn(2)-C6 fungal-type domain-containing protein</fullName>
    </recommendedName>
</protein>
<evidence type="ECO:0000313" key="9">
    <source>
        <dbReference type="Proteomes" id="UP001310594"/>
    </source>
</evidence>
<keyword evidence="5" id="KW-0804">Transcription</keyword>
<keyword evidence="6" id="KW-0539">Nucleus</keyword>
<keyword evidence="4" id="KW-0238">DNA-binding</keyword>
<keyword evidence="2" id="KW-0862">Zinc</keyword>
<dbReference type="GO" id="GO:0003677">
    <property type="term" value="F:DNA binding"/>
    <property type="evidence" value="ECO:0007669"/>
    <property type="project" value="UniProtKB-KW"/>
</dbReference>
<dbReference type="EMBL" id="JAVRQU010000028">
    <property type="protein sequence ID" value="KAK5689856.1"/>
    <property type="molecule type" value="Genomic_DNA"/>
</dbReference>
<evidence type="ECO:0000313" key="8">
    <source>
        <dbReference type="EMBL" id="KAK5689856.1"/>
    </source>
</evidence>
<name>A0AAN7VWJ0_9PEZI</name>
<evidence type="ECO:0000256" key="3">
    <source>
        <dbReference type="ARBA" id="ARBA00023015"/>
    </source>
</evidence>
<reference evidence="8" key="1">
    <citation type="submission" date="2023-08" db="EMBL/GenBank/DDBJ databases">
        <title>Black Yeasts Isolated from many extreme environments.</title>
        <authorList>
            <person name="Coleine C."/>
            <person name="Stajich J.E."/>
            <person name="Selbmann L."/>
        </authorList>
    </citation>
    <scope>NUCLEOTIDE SEQUENCE</scope>
    <source>
        <strain evidence="8">CCFEE 5810</strain>
    </source>
</reference>
<dbReference type="InterPro" id="IPR001138">
    <property type="entry name" value="Zn2Cys6_DnaBD"/>
</dbReference>